<evidence type="ECO:0000256" key="4">
    <source>
        <dbReference type="ARBA" id="ARBA00023128"/>
    </source>
</evidence>
<keyword evidence="4" id="KW-0496">Mitochondrion</keyword>
<dbReference type="InterPro" id="IPR019758">
    <property type="entry name" value="Pept_S26A_signal_pept_1_CS"/>
</dbReference>
<dbReference type="GO" id="GO:0016787">
    <property type="term" value="F:hydrolase activity"/>
    <property type="evidence" value="ECO:0007669"/>
    <property type="project" value="UniProtKB-KW"/>
</dbReference>
<evidence type="ECO:0000313" key="10">
    <source>
        <dbReference type="Proteomes" id="UP001530377"/>
    </source>
</evidence>
<accession>A0ABD3RAH5</accession>
<dbReference type="PANTHER" id="PTHR12383">
    <property type="entry name" value="PROTEASE FAMILY S26 MITOCHONDRIAL INNER MEMBRANE PROTEASE-RELATED"/>
    <property type="match status" value="1"/>
</dbReference>
<evidence type="ECO:0000256" key="1">
    <source>
        <dbReference type="ARBA" id="ARBA00004273"/>
    </source>
</evidence>
<evidence type="ECO:0000256" key="3">
    <source>
        <dbReference type="ARBA" id="ARBA00022801"/>
    </source>
</evidence>
<keyword evidence="10" id="KW-1185">Reference proteome</keyword>
<dbReference type="PANTHER" id="PTHR12383:SF16">
    <property type="entry name" value="MITOCHONDRIAL INNER MEMBRANE PROTEASE SUBUNIT 1"/>
    <property type="match status" value="1"/>
</dbReference>
<evidence type="ECO:0000259" key="8">
    <source>
        <dbReference type="Pfam" id="PF10502"/>
    </source>
</evidence>
<evidence type="ECO:0000256" key="6">
    <source>
        <dbReference type="ARBA" id="ARBA00038445"/>
    </source>
</evidence>
<dbReference type="PROSITE" id="PS00760">
    <property type="entry name" value="SPASE_I_2"/>
    <property type="match status" value="1"/>
</dbReference>
<organism evidence="9 10">
    <name type="scientific">Cyclostephanos tholiformis</name>
    <dbReference type="NCBI Taxonomy" id="382380"/>
    <lineage>
        <taxon>Eukaryota</taxon>
        <taxon>Sar</taxon>
        <taxon>Stramenopiles</taxon>
        <taxon>Ochrophyta</taxon>
        <taxon>Bacillariophyta</taxon>
        <taxon>Coscinodiscophyceae</taxon>
        <taxon>Thalassiosirophycidae</taxon>
        <taxon>Stephanodiscales</taxon>
        <taxon>Stephanodiscaceae</taxon>
        <taxon>Cyclostephanos</taxon>
    </lineage>
</organism>
<dbReference type="Gene3D" id="2.10.109.10">
    <property type="entry name" value="Umud Fragment, subunit A"/>
    <property type="match status" value="1"/>
</dbReference>
<gene>
    <name evidence="9" type="ORF">ACHAXA_010491</name>
</gene>
<keyword evidence="3" id="KW-0378">Hydrolase</keyword>
<dbReference type="AlphaFoldDB" id="A0ABD3RAH5"/>
<evidence type="ECO:0000256" key="2">
    <source>
        <dbReference type="ARBA" id="ARBA00022792"/>
    </source>
</evidence>
<dbReference type="Pfam" id="PF10502">
    <property type="entry name" value="Peptidase_S26"/>
    <property type="match status" value="2"/>
</dbReference>
<keyword evidence="5" id="KW-0472">Membrane</keyword>
<feature type="domain" description="Peptidase S26" evidence="8">
    <location>
        <begin position="123"/>
        <end position="246"/>
    </location>
</feature>
<dbReference type="InterPro" id="IPR019757">
    <property type="entry name" value="Pept_S26A_signal_pept_1_Lys-AS"/>
</dbReference>
<keyword evidence="2" id="KW-0999">Mitochondrion inner membrane</keyword>
<dbReference type="CDD" id="cd06530">
    <property type="entry name" value="S26_SPase_I"/>
    <property type="match status" value="1"/>
</dbReference>
<feature type="active site" evidence="7">
    <location>
        <position position="232"/>
    </location>
</feature>
<name>A0ABD3RAH5_9STRA</name>
<proteinExistence type="inferred from homology"/>
<dbReference type="Proteomes" id="UP001530377">
    <property type="component" value="Unassembled WGS sequence"/>
</dbReference>
<comment type="caution">
    <text evidence="9">The sequence shown here is derived from an EMBL/GenBank/DDBJ whole genome shotgun (WGS) entry which is preliminary data.</text>
</comment>
<dbReference type="InterPro" id="IPR000223">
    <property type="entry name" value="Pept_S26A_signal_pept_1"/>
</dbReference>
<evidence type="ECO:0000256" key="5">
    <source>
        <dbReference type="ARBA" id="ARBA00023136"/>
    </source>
</evidence>
<protein>
    <recommendedName>
        <fullName evidence="8">Peptidase S26 domain-containing protein</fullName>
    </recommendedName>
</protein>
<evidence type="ECO:0000313" key="9">
    <source>
        <dbReference type="EMBL" id="KAL3809882.1"/>
    </source>
</evidence>
<feature type="domain" description="Peptidase S26" evidence="8">
    <location>
        <begin position="248"/>
        <end position="294"/>
    </location>
</feature>
<comment type="similarity">
    <text evidence="6">Belongs to the peptidase S26 family. IMP1 subfamily.</text>
</comment>
<dbReference type="SUPFAM" id="SSF51306">
    <property type="entry name" value="LexA/Signal peptidase"/>
    <property type="match status" value="1"/>
</dbReference>
<reference evidence="9 10" key="1">
    <citation type="submission" date="2024-10" db="EMBL/GenBank/DDBJ databases">
        <title>Updated reference genomes for cyclostephanoid diatoms.</title>
        <authorList>
            <person name="Roberts W.R."/>
            <person name="Alverson A.J."/>
        </authorList>
    </citation>
    <scope>NUCLEOTIDE SEQUENCE [LARGE SCALE GENOMIC DNA]</scope>
    <source>
        <strain evidence="9 10">AJA228-03</strain>
    </source>
</reference>
<evidence type="ECO:0000256" key="7">
    <source>
        <dbReference type="PIRSR" id="PIRSR600223-1"/>
    </source>
</evidence>
<dbReference type="EMBL" id="JALLPB020000367">
    <property type="protein sequence ID" value="KAL3809882.1"/>
    <property type="molecule type" value="Genomic_DNA"/>
</dbReference>
<feature type="active site" evidence="7">
    <location>
        <position position="144"/>
    </location>
</feature>
<dbReference type="InterPro" id="IPR036286">
    <property type="entry name" value="LexA/Signal_pep-like_sf"/>
</dbReference>
<comment type="subcellular location">
    <subcellularLocation>
        <location evidence="1">Mitochondrion inner membrane</location>
    </subcellularLocation>
</comment>
<dbReference type="PROSITE" id="PS00761">
    <property type="entry name" value="SPASE_I_3"/>
    <property type="match status" value="1"/>
</dbReference>
<dbReference type="InterPro" id="IPR052064">
    <property type="entry name" value="Mito_IMP1_subunit"/>
</dbReference>
<sequence>MSPYFPIRSNLKLRHAIILYKQSSCATAGGFNIGRRKLKTYSLSSHFSTSDLHNQFLPSRVAPCVGDIARTLTYKTAESKPPTTNEPPSFLRKLSDETHLLFQYLHDFFVYDLPVLLPRAIAFVATLQLTTEYGIQTVSCEGPSMEPTIIDGSHSCVLIERWSHRLFGLEKEDNHAAKKNGEQSAVVGGSDSKFSCYALLLRGVWQQHFASGLQHGDVIILHHPSKEATICKRIIGMPGDTIVLNDLDEESSHRIVPPGHLWIEGDNSNNSLDSRSYGTVPASLVIGKVVCRLWPLRDYVSLGMDANGIEHWKRVSARIGRGERRASVTGSQSNIDNGTSVLKNCKAAKNR</sequence>
<dbReference type="InterPro" id="IPR019533">
    <property type="entry name" value="Peptidase_S26"/>
</dbReference>
<dbReference type="GO" id="GO:0005743">
    <property type="term" value="C:mitochondrial inner membrane"/>
    <property type="evidence" value="ECO:0007669"/>
    <property type="project" value="UniProtKB-SubCell"/>
</dbReference>
<dbReference type="PRINTS" id="PR00727">
    <property type="entry name" value="LEADERPTASE"/>
</dbReference>